<sequence length="50" mass="5646">MAPFLISFRQQIGKETIRGMGHLSKNECFSCIVNVLEVIVIHIAKKARFA</sequence>
<evidence type="ECO:0000313" key="1">
    <source>
        <dbReference type="EMBL" id="AZV42881.1"/>
    </source>
</evidence>
<evidence type="ECO:0000313" key="2">
    <source>
        <dbReference type="Proteomes" id="UP000283095"/>
    </source>
</evidence>
<name>A0A3T0KRN0_9BACI</name>
<accession>A0A3T0KRN0</accession>
<dbReference type="EMBL" id="CP026095">
    <property type="protein sequence ID" value="AZV42881.1"/>
    <property type="molecule type" value="Genomic_DNA"/>
</dbReference>
<organism evidence="1 2">
    <name type="scientific">Peribacillus asahii</name>
    <dbReference type="NCBI Taxonomy" id="228899"/>
    <lineage>
        <taxon>Bacteria</taxon>
        <taxon>Bacillati</taxon>
        <taxon>Bacillota</taxon>
        <taxon>Bacilli</taxon>
        <taxon>Bacillales</taxon>
        <taxon>Bacillaceae</taxon>
        <taxon>Peribacillus</taxon>
    </lineage>
</organism>
<gene>
    <name evidence="1" type="ORF">BAOM_2272</name>
</gene>
<dbReference type="AlphaFoldDB" id="A0A3T0KRN0"/>
<reference evidence="1 2" key="1">
    <citation type="submission" date="2018-01" db="EMBL/GenBank/DDBJ databases">
        <title>Bacillus asahii Genome sequencing and assembly.</title>
        <authorList>
            <person name="Jiang H."/>
            <person name="Feng Y."/>
            <person name="Zhao F."/>
            <person name="Lin X."/>
        </authorList>
    </citation>
    <scope>NUCLEOTIDE SEQUENCE [LARGE SCALE GENOMIC DNA]</scope>
    <source>
        <strain evidence="1 2">OM18</strain>
    </source>
</reference>
<dbReference type="KEGG" id="pasa:BAOM_2272"/>
<proteinExistence type="predicted"/>
<protein>
    <submittedName>
        <fullName evidence="1">Uncharacterized protein</fullName>
    </submittedName>
</protein>
<dbReference type="Proteomes" id="UP000283095">
    <property type="component" value="Chromosome"/>
</dbReference>
<dbReference type="RefSeq" id="WP_164853189.1">
    <property type="nucleotide sequence ID" value="NZ_CP026095.1"/>
</dbReference>